<evidence type="ECO:0000256" key="1">
    <source>
        <dbReference type="SAM" id="MobiDB-lite"/>
    </source>
</evidence>
<feature type="transmembrane region" description="Helical" evidence="2">
    <location>
        <begin position="144"/>
        <end position="165"/>
    </location>
</feature>
<dbReference type="AlphaFoldDB" id="A0AA40DGF2"/>
<keyword evidence="2" id="KW-1133">Transmembrane helix</keyword>
<dbReference type="Proteomes" id="UP001174997">
    <property type="component" value="Unassembled WGS sequence"/>
</dbReference>
<feature type="compositionally biased region" description="Polar residues" evidence="1">
    <location>
        <begin position="276"/>
        <end position="285"/>
    </location>
</feature>
<dbReference type="EMBL" id="JAULSY010000012">
    <property type="protein sequence ID" value="KAK0672619.1"/>
    <property type="molecule type" value="Genomic_DNA"/>
</dbReference>
<name>A0AA40DGF2_9PEZI</name>
<comment type="caution">
    <text evidence="3">The sequence shown here is derived from an EMBL/GenBank/DDBJ whole genome shotgun (WGS) entry which is preliminary data.</text>
</comment>
<evidence type="ECO:0000313" key="3">
    <source>
        <dbReference type="EMBL" id="KAK0672619.1"/>
    </source>
</evidence>
<sequence>MDDVELEERVPQQLPLHGNDSPPPRSARWRAALTAIWEVITTKGALILKVLSLTSLLITILALWQTILSSADAKRNTLLAEWSAKKEFLAFCEAHAWKDSDCQDARNVTLEPPPGLFPSVHRKRVAVILLLTSIRTKTTFVLDFMLLSFALCLTILGGVQVYLNYRDRRRNQFRVDQELTDSSLPLPSPMPHFPEQPLLDSESSISVTLPGTVLTPLLSNTSGVYRRRGWRDHEEPGLWNTNEPLMPPQITPEITPQITTQITPQITSPTPPRLSPITSVTNQHQ</sequence>
<organism evidence="3 4">
    <name type="scientific">Cercophora samala</name>
    <dbReference type="NCBI Taxonomy" id="330535"/>
    <lineage>
        <taxon>Eukaryota</taxon>
        <taxon>Fungi</taxon>
        <taxon>Dikarya</taxon>
        <taxon>Ascomycota</taxon>
        <taxon>Pezizomycotina</taxon>
        <taxon>Sordariomycetes</taxon>
        <taxon>Sordariomycetidae</taxon>
        <taxon>Sordariales</taxon>
        <taxon>Lasiosphaeriaceae</taxon>
        <taxon>Cercophora</taxon>
    </lineage>
</organism>
<accession>A0AA40DGF2</accession>
<reference evidence="3" key="1">
    <citation type="submission" date="2023-06" db="EMBL/GenBank/DDBJ databases">
        <title>Genome-scale phylogeny and comparative genomics of the fungal order Sordariales.</title>
        <authorList>
            <consortium name="Lawrence Berkeley National Laboratory"/>
            <person name="Hensen N."/>
            <person name="Bonometti L."/>
            <person name="Westerberg I."/>
            <person name="Brannstrom I.O."/>
            <person name="Guillou S."/>
            <person name="Cros-Aarteil S."/>
            <person name="Calhoun S."/>
            <person name="Haridas S."/>
            <person name="Kuo A."/>
            <person name="Mondo S."/>
            <person name="Pangilinan J."/>
            <person name="Riley R."/>
            <person name="Labutti K."/>
            <person name="Andreopoulos B."/>
            <person name="Lipzen A."/>
            <person name="Chen C."/>
            <person name="Yanf M."/>
            <person name="Daum C."/>
            <person name="Ng V."/>
            <person name="Clum A."/>
            <person name="Steindorff A."/>
            <person name="Ohm R."/>
            <person name="Martin F."/>
            <person name="Silar P."/>
            <person name="Natvig D."/>
            <person name="Lalanne C."/>
            <person name="Gautier V."/>
            <person name="Ament-Velasquez S.L."/>
            <person name="Kruys A."/>
            <person name="Hutchinson M.I."/>
            <person name="Powell A.J."/>
            <person name="Barry K."/>
            <person name="Miller A.N."/>
            <person name="Grigoriev I.V."/>
            <person name="Debuchy R."/>
            <person name="Gladieux P."/>
            <person name="Thoren M.H."/>
            <person name="Johannesson H."/>
        </authorList>
    </citation>
    <scope>NUCLEOTIDE SEQUENCE</scope>
    <source>
        <strain evidence="3">CBS 307.81</strain>
    </source>
</reference>
<keyword evidence="2" id="KW-0472">Membrane</keyword>
<keyword evidence="2" id="KW-0812">Transmembrane</keyword>
<keyword evidence="4" id="KW-1185">Reference proteome</keyword>
<proteinExistence type="predicted"/>
<feature type="transmembrane region" description="Helical" evidence="2">
    <location>
        <begin position="46"/>
        <end position="67"/>
    </location>
</feature>
<protein>
    <submittedName>
        <fullName evidence="3">Uncharacterized protein</fullName>
    </submittedName>
</protein>
<feature type="region of interest" description="Disordered" evidence="1">
    <location>
        <begin position="263"/>
        <end position="285"/>
    </location>
</feature>
<evidence type="ECO:0000256" key="2">
    <source>
        <dbReference type="SAM" id="Phobius"/>
    </source>
</evidence>
<gene>
    <name evidence="3" type="ORF">QBC41DRAFT_20135</name>
</gene>
<evidence type="ECO:0000313" key="4">
    <source>
        <dbReference type="Proteomes" id="UP001174997"/>
    </source>
</evidence>